<dbReference type="InterPro" id="IPR000253">
    <property type="entry name" value="FHA_dom"/>
</dbReference>
<evidence type="ECO:0000259" key="2">
    <source>
        <dbReference type="PROSITE" id="PS50006"/>
    </source>
</evidence>
<dbReference type="EMBL" id="BSUN01000001">
    <property type="protein sequence ID" value="GMA36479.1"/>
    <property type="molecule type" value="Genomic_DNA"/>
</dbReference>
<keyword evidence="1" id="KW-0597">Phosphoprotein</keyword>
<comment type="caution">
    <text evidence="3">The sequence shown here is derived from an EMBL/GenBank/DDBJ whole genome shotgun (WGS) entry which is preliminary data.</text>
</comment>
<reference evidence="4" key="1">
    <citation type="journal article" date="2019" name="Int. J. Syst. Evol. Microbiol.">
        <title>The Global Catalogue of Microorganisms (GCM) 10K type strain sequencing project: providing services to taxonomists for standard genome sequencing and annotation.</title>
        <authorList>
            <consortium name="The Broad Institute Genomics Platform"/>
            <consortium name="The Broad Institute Genome Sequencing Center for Infectious Disease"/>
            <person name="Wu L."/>
            <person name="Ma J."/>
        </authorList>
    </citation>
    <scope>NUCLEOTIDE SEQUENCE [LARGE SCALE GENOMIC DNA]</scope>
    <source>
        <strain evidence="4">NBRC 112299</strain>
    </source>
</reference>
<name>A0ABQ6IID9_9MICO</name>
<feature type="domain" description="FHA" evidence="2">
    <location>
        <begin position="90"/>
        <end position="130"/>
    </location>
</feature>
<proteinExistence type="predicted"/>
<protein>
    <recommendedName>
        <fullName evidence="2">FHA domain-containing protein</fullName>
    </recommendedName>
</protein>
<dbReference type="CDD" id="cd00060">
    <property type="entry name" value="FHA"/>
    <property type="match status" value="1"/>
</dbReference>
<dbReference type="Gene3D" id="2.60.200.20">
    <property type="match status" value="1"/>
</dbReference>
<dbReference type="RefSeq" id="WP_284328598.1">
    <property type="nucleotide sequence ID" value="NZ_BSUN01000001.1"/>
</dbReference>
<dbReference type="SUPFAM" id="SSF49879">
    <property type="entry name" value="SMAD/FHA domain"/>
    <property type="match status" value="1"/>
</dbReference>
<evidence type="ECO:0000313" key="3">
    <source>
        <dbReference type="EMBL" id="GMA36479.1"/>
    </source>
</evidence>
<gene>
    <name evidence="3" type="ORF">GCM10025876_26830</name>
</gene>
<dbReference type="InterPro" id="IPR008984">
    <property type="entry name" value="SMAD_FHA_dom_sf"/>
</dbReference>
<organism evidence="3 4">
    <name type="scientific">Demequina litorisediminis</name>
    <dbReference type="NCBI Taxonomy" id="1849022"/>
    <lineage>
        <taxon>Bacteria</taxon>
        <taxon>Bacillati</taxon>
        <taxon>Actinomycetota</taxon>
        <taxon>Actinomycetes</taxon>
        <taxon>Micrococcales</taxon>
        <taxon>Demequinaceae</taxon>
        <taxon>Demequina</taxon>
    </lineage>
</organism>
<dbReference type="InterPro" id="IPR032030">
    <property type="entry name" value="YscD_cytoplasmic_dom"/>
</dbReference>
<sequence>MIVTDPSGTDLEVRHGTPAAVIADALGIDPLWCGDIRLDPLHRAGHAPLLHGARLSSGPGEAQCTPVGAWLEVVRGPDAGACLTVPSNGILVGRDSACDLVVDDPAVSARHARVWLRARRAVTDAGSTNGPGTWRRRFRSDHTLTLGRTEAQMA</sequence>
<evidence type="ECO:0000313" key="4">
    <source>
        <dbReference type="Proteomes" id="UP001157125"/>
    </source>
</evidence>
<keyword evidence="4" id="KW-1185">Reference proteome</keyword>
<evidence type="ECO:0000256" key="1">
    <source>
        <dbReference type="ARBA" id="ARBA00022553"/>
    </source>
</evidence>
<dbReference type="Proteomes" id="UP001157125">
    <property type="component" value="Unassembled WGS sequence"/>
</dbReference>
<dbReference type="Pfam" id="PF16697">
    <property type="entry name" value="Yop-YscD_cpl"/>
    <property type="match status" value="1"/>
</dbReference>
<dbReference type="PROSITE" id="PS50006">
    <property type="entry name" value="FHA_DOMAIN"/>
    <property type="match status" value="1"/>
</dbReference>
<accession>A0ABQ6IID9</accession>